<name>A0A9K3HDF3_HELAN</name>
<evidence type="ECO:0000313" key="1">
    <source>
        <dbReference type="EMBL" id="KAF5774956.1"/>
    </source>
</evidence>
<proteinExistence type="predicted"/>
<protein>
    <recommendedName>
        <fullName evidence="3">Gag-polypeptide of LTR copia-type</fullName>
    </recommendedName>
</protein>
<reference evidence="1" key="1">
    <citation type="journal article" date="2017" name="Nature">
        <title>The sunflower genome provides insights into oil metabolism, flowering and Asterid evolution.</title>
        <authorList>
            <person name="Badouin H."/>
            <person name="Gouzy J."/>
            <person name="Grassa C.J."/>
            <person name="Murat F."/>
            <person name="Staton S.E."/>
            <person name="Cottret L."/>
            <person name="Lelandais-Briere C."/>
            <person name="Owens G.L."/>
            <person name="Carrere S."/>
            <person name="Mayjonade B."/>
            <person name="Legrand L."/>
            <person name="Gill N."/>
            <person name="Kane N.C."/>
            <person name="Bowers J.E."/>
            <person name="Hubner S."/>
            <person name="Bellec A."/>
            <person name="Berard A."/>
            <person name="Berges H."/>
            <person name="Blanchet N."/>
            <person name="Boniface M.C."/>
            <person name="Brunel D."/>
            <person name="Catrice O."/>
            <person name="Chaidir N."/>
            <person name="Claudel C."/>
            <person name="Donnadieu C."/>
            <person name="Faraut T."/>
            <person name="Fievet G."/>
            <person name="Helmstetter N."/>
            <person name="King M."/>
            <person name="Knapp S.J."/>
            <person name="Lai Z."/>
            <person name="Le Paslier M.C."/>
            <person name="Lippi Y."/>
            <person name="Lorenzon L."/>
            <person name="Mandel J.R."/>
            <person name="Marage G."/>
            <person name="Marchand G."/>
            <person name="Marquand E."/>
            <person name="Bret-Mestries E."/>
            <person name="Morien E."/>
            <person name="Nambeesan S."/>
            <person name="Nguyen T."/>
            <person name="Pegot-Espagnet P."/>
            <person name="Pouilly N."/>
            <person name="Raftis F."/>
            <person name="Sallet E."/>
            <person name="Schiex T."/>
            <person name="Thomas J."/>
            <person name="Vandecasteele C."/>
            <person name="Vares D."/>
            <person name="Vear F."/>
            <person name="Vautrin S."/>
            <person name="Crespi M."/>
            <person name="Mangin B."/>
            <person name="Burke J.M."/>
            <person name="Salse J."/>
            <person name="Munos S."/>
            <person name="Vincourt P."/>
            <person name="Rieseberg L.H."/>
            <person name="Langlade N.B."/>
        </authorList>
    </citation>
    <scope>NUCLEOTIDE SEQUENCE</scope>
    <source>
        <tissue evidence="1">Leaves</tissue>
    </source>
</reference>
<reference evidence="1" key="2">
    <citation type="submission" date="2020-06" db="EMBL/GenBank/DDBJ databases">
        <title>Helianthus annuus Genome sequencing and assembly Release 2.</title>
        <authorList>
            <person name="Gouzy J."/>
            <person name="Langlade N."/>
            <person name="Munos S."/>
        </authorList>
    </citation>
    <scope>NUCLEOTIDE SEQUENCE</scope>
    <source>
        <tissue evidence="1">Leaves</tissue>
    </source>
</reference>
<dbReference type="Pfam" id="PF14223">
    <property type="entry name" value="Retrotran_gag_2"/>
    <property type="match status" value="1"/>
</dbReference>
<comment type="caution">
    <text evidence="1">The sequence shown here is derived from an EMBL/GenBank/DDBJ whole genome shotgun (WGS) entry which is preliminary data.</text>
</comment>
<dbReference type="EMBL" id="MNCJ02000328">
    <property type="protein sequence ID" value="KAF5774956.1"/>
    <property type="molecule type" value="Genomic_DNA"/>
</dbReference>
<evidence type="ECO:0008006" key="3">
    <source>
        <dbReference type="Google" id="ProtNLM"/>
    </source>
</evidence>
<dbReference type="Gramene" id="mRNA:HanXRQr2_Chr13g0606641">
    <property type="protein sequence ID" value="CDS:HanXRQr2_Chr13g0606641.1"/>
    <property type="gene ID" value="HanXRQr2_Chr13g0606641"/>
</dbReference>
<dbReference type="Proteomes" id="UP000215914">
    <property type="component" value="Unassembled WGS sequence"/>
</dbReference>
<dbReference type="PANTHER" id="PTHR47481:SF43">
    <property type="entry name" value="RETROTRANSPOSON COPIA-LIKE N-TERMINAL DOMAIN-CONTAINING PROTEIN"/>
    <property type="match status" value="1"/>
</dbReference>
<dbReference type="PANTHER" id="PTHR47481">
    <property type="match status" value="1"/>
</dbReference>
<dbReference type="AlphaFoldDB" id="A0A9K3HDF3"/>
<organism evidence="1 2">
    <name type="scientific">Helianthus annuus</name>
    <name type="common">Common sunflower</name>
    <dbReference type="NCBI Taxonomy" id="4232"/>
    <lineage>
        <taxon>Eukaryota</taxon>
        <taxon>Viridiplantae</taxon>
        <taxon>Streptophyta</taxon>
        <taxon>Embryophyta</taxon>
        <taxon>Tracheophyta</taxon>
        <taxon>Spermatophyta</taxon>
        <taxon>Magnoliopsida</taxon>
        <taxon>eudicotyledons</taxon>
        <taxon>Gunneridae</taxon>
        <taxon>Pentapetalae</taxon>
        <taxon>asterids</taxon>
        <taxon>campanulids</taxon>
        <taxon>Asterales</taxon>
        <taxon>Asteraceae</taxon>
        <taxon>Asteroideae</taxon>
        <taxon>Heliantheae alliance</taxon>
        <taxon>Heliantheae</taxon>
        <taxon>Helianthus</taxon>
    </lineage>
</organism>
<evidence type="ECO:0000313" key="2">
    <source>
        <dbReference type="Proteomes" id="UP000215914"/>
    </source>
</evidence>
<accession>A0A9K3HDF3</accession>
<sequence length="207" mass="23156">MAISKPLIQITATNHFPIKLTSTNFSVSRTHVQSTFIGFKLEDHIIGYYDPPTKTIANKDTTKTNPAYTAWFRQDQIVFSAILGSCTDAIRPLIASASPAKEAWNRLTAAYASSSRSRIISLKSKLAKNPKGNRSMVEFLNGMCSIADDLALVQSPVHEEDLLVHILSQLGEEYSQLNAALKTRQHSITYPELFDMLFDYERSLKET</sequence>
<gene>
    <name evidence="1" type="ORF">HanXRQr2_Chr13g0606641</name>
</gene>
<keyword evidence="2" id="KW-1185">Reference proteome</keyword>